<name>A0ABQ6MAT4_9STRA</name>
<accession>A0ABQ6MAT4</accession>
<feature type="non-terminal residue" evidence="1">
    <location>
        <position position="278"/>
    </location>
</feature>
<evidence type="ECO:0000313" key="1">
    <source>
        <dbReference type="EMBL" id="GMI22897.1"/>
    </source>
</evidence>
<evidence type="ECO:0000313" key="2">
    <source>
        <dbReference type="Proteomes" id="UP001165060"/>
    </source>
</evidence>
<protein>
    <submittedName>
        <fullName evidence="1">Uncharacterized protein</fullName>
    </submittedName>
</protein>
<sequence>MVYPGQGLSQRWGNALSPYWQARALAEVGGFDFTTGEFLAQKSGKLPDGRVSVAGEVMHDEMFFKYLPSSVSAKEGRNRGCFDPAVFKDVCMCQQQLGFGKQQWFTHLCERGWADIVPTIRDDSQRALAKWEDENEKARGTPHHVEGGNYDARRNVEEWTRENGWFIWARCVPGRNDIHGLVAMSLLDQIGKVGGDNVGSINIGGFEGDSPDDSEFCKWWKGAIVASLRARFPEAKTRVIEHGTRVNDFSLLMLAPNVLIMSSGSTWATWGVMANPGN</sequence>
<keyword evidence="2" id="KW-1185">Reference proteome</keyword>
<dbReference type="EMBL" id="BRYB01003931">
    <property type="protein sequence ID" value="GMI22897.1"/>
    <property type="molecule type" value="Genomic_DNA"/>
</dbReference>
<gene>
    <name evidence="1" type="ORF">TeGR_g13817</name>
</gene>
<comment type="caution">
    <text evidence="1">The sequence shown here is derived from an EMBL/GenBank/DDBJ whole genome shotgun (WGS) entry which is preliminary data.</text>
</comment>
<organism evidence="1 2">
    <name type="scientific">Tetraparma gracilis</name>
    <dbReference type="NCBI Taxonomy" id="2962635"/>
    <lineage>
        <taxon>Eukaryota</taxon>
        <taxon>Sar</taxon>
        <taxon>Stramenopiles</taxon>
        <taxon>Ochrophyta</taxon>
        <taxon>Bolidophyceae</taxon>
        <taxon>Parmales</taxon>
        <taxon>Triparmaceae</taxon>
        <taxon>Tetraparma</taxon>
    </lineage>
</organism>
<reference evidence="1 2" key="1">
    <citation type="journal article" date="2023" name="Commun. Biol.">
        <title>Genome analysis of Parmales, the sister group of diatoms, reveals the evolutionary specialization of diatoms from phago-mixotrophs to photoautotrophs.</title>
        <authorList>
            <person name="Ban H."/>
            <person name="Sato S."/>
            <person name="Yoshikawa S."/>
            <person name="Yamada K."/>
            <person name="Nakamura Y."/>
            <person name="Ichinomiya M."/>
            <person name="Sato N."/>
            <person name="Blanc-Mathieu R."/>
            <person name="Endo H."/>
            <person name="Kuwata A."/>
            <person name="Ogata H."/>
        </authorList>
    </citation>
    <scope>NUCLEOTIDE SEQUENCE [LARGE SCALE GENOMIC DNA]</scope>
</reference>
<dbReference type="Proteomes" id="UP001165060">
    <property type="component" value="Unassembled WGS sequence"/>
</dbReference>
<proteinExistence type="predicted"/>